<evidence type="ECO:0000313" key="2">
    <source>
        <dbReference type="EMBL" id="ETN75563.1"/>
    </source>
</evidence>
<dbReference type="KEGG" id="nai:NECAME_03753"/>
<sequence length="59" mass="6490">MMTSLEINQPAKQTGFSTMNHIHVINQERDVHNVPPPKAAEHINESTGCLGHKISGKSK</sequence>
<protein>
    <submittedName>
        <fullName evidence="2">Uncharacterized protein</fullName>
    </submittedName>
</protein>
<proteinExistence type="predicted"/>
<name>W2T0Y8_NECAM</name>
<evidence type="ECO:0000313" key="3">
    <source>
        <dbReference type="Proteomes" id="UP000053676"/>
    </source>
</evidence>
<gene>
    <name evidence="2" type="ORF">NECAME_03753</name>
</gene>
<organism evidence="2 3">
    <name type="scientific">Necator americanus</name>
    <name type="common">Human hookworm</name>
    <dbReference type="NCBI Taxonomy" id="51031"/>
    <lineage>
        <taxon>Eukaryota</taxon>
        <taxon>Metazoa</taxon>
        <taxon>Ecdysozoa</taxon>
        <taxon>Nematoda</taxon>
        <taxon>Chromadorea</taxon>
        <taxon>Rhabditida</taxon>
        <taxon>Rhabditina</taxon>
        <taxon>Rhabditomorpha</taxon>
        <taxon>Strongyloidea</taxon>
        <taxon>Ancylostomatidae</taxon>
        <taxon>Bunostominae</taxon>
        <taxon>Necator</taxon>
    </lineage>
</organism>
<feature type="region of interest" description="Disordered" evidence="1">
    <location>
        <begin position="32"/>
        <end position="59"/>
    </location>
</feature>
<accession>W2T0Y8</accession>
<dbReference type="EMBL" id="KI660289">
    <property type="protein sequence ID" value="ETN75563.1"/>
    <property type="molecule type" value="Genomic_DNA"/>
</dbReference>
<dbReference type="AlphaFoldDB" id="W2T0Y8"/>
<evidence type="ECO:0000256" key="1">
    <source>
        <dbReference type="SAM" id="MobiDB-lite"/>
    </source>
</evidence>
<keyword evidence="3" id="KW-1185">Reference proteome</keyword>
<reference evidence="3" key="1">
    <citation type="journal article" date="2014" name="Nat. Genet.">
        <title>Genome of the human hookworm Necator americanus.</title>
        <authorList>
            <person name="Tang Y.T."/>
            <person name="Gao X."/>
            <person name="Rosa B.A."/>
            <person name="Abubucker S."/>
            <person name="Hallsworth-Pepin K."/>
            <person name="Martin J."/>
            <person name="Tyagi R."/>
            <person name="Heizer E."/>
            <person name="Zhang X."/>
            <person name="Bhonagiri-Palsikar V."/>
            <person name="Minx P."/>
            <person name="Warren W.C."/>
            <person name="Wang Q."/>
            <person name="Zhan B."/>
            <person name="Hotez P.J."/>
            <person name="Sternberg P.W."/>
            <person name="Dougall A."/>
            <person name="Gaze S.T."/>
            <person name="Mulvenna J."/>
            <person name="Sotillo J."/>
            <person name="Ranganathan S."/>
            <person name="Rabelo E.M."/>
            <person name="Wilson R.K."/>
            <person name="Felgner P.L."/>
            <person name="Bethony J."/>
            <person name="Hawdon J.M."/>
            <person name="Gasser R.B."/>
            <person name="Loukas A."/>
            <person name="Mitreva M."/>
        </authorList>
    </citation>
    <scope>NUCLEOTIDE SEQUENCE [LARGE SCALE GENOMIC DNA]</scope>
</reference>
<dbReference type="Proteomes" id="UP000053676">
    <property type="component" value="Unassembled WGS sequence"/>
</dbReference>